<dbReference type="AlphaFoldDB" id="A0A076ELU7"/>
<dbReference type="GO" id="GO:0005886">
    <property type="term" value="C:plasma membrane"/>
    <property type="evidence" value="ECO:0007669"/>
    <property type="project" value="UniProtKB-SubCell"/>
</dbReference>
<feature type="transmembrane region" description="Helical" evidence="6">
    <location>
        <begin position="185"/>
        <end position="205"/>
    </location>
</feature>
<protein>
    <submittedName>
        <fullName evidence="8">MFS transporter</fullName>
    </submittedName>
</protein>
<feature type="domain" description="Major facilitator superfamily (MFS) profile" evidence="7">
    <location>
        <begin position="33"/>
        <end position="451"/>
    </location>
</feature>
<dbReference type="eggNOG" id="COG2271">
    <property type="taxonomic scope" value="Bacteria"/>
</dbReference>
<evidence type="ECO:0000259" key="7">
    <source>
        <dbReference type="PROSITE" id="PS50850"/>
    </source>
</evidence>
<keyword evidence="5 6" id="KW-0472">Membrane</keyword>
<feature type="transmembrane region" description="Helical" evidence="6">
    <location>
        <begin position="69"/>
        <end position="90"/>
    </location>
</feature>
<keyword evidence="2" id="KW-0813">Transport</keyword>
<feature type="transmembrane region" description="Helical" evidence="6">
    <location>
        <begin position="97"/>
        <end position="116"/>
    </location>
</feature>
<dbReference type="Gene3D" id="1.20.1250.20">
    <property type="entry name" value="MFS general substrate transporter like domains"/>
    <property type="match status" value="1"/>
</dbReference>
<dbReference type="PANTHER" id="PTHR23511">
    <property type="entry name" value="SYNAPTIC VESICLE GLYCOPROTEIN 2"/>
    <property type="match status" value="1"/>
</dbReference>
<feature type="transmembrane region" description="Helical" evidence="6">
    <location>
        <begin position="362"/>
        <end position="383"/>
    </location>
</feature>
<dbReference type="InterPro" id="IPR020846">
    <property type="entry name" value="MFS_dom"/>
</dbReference>
<evidence type="ECO:0000313" key="9">
    <source>
        <dbReference type="Proteomes" id="UP000028488"/>
    </source>
</evidence>
<dbReference type="PROSITE" id="PS00216">
    <property type="entry name" value="SUGAR_TRANSPORT_1"/>
    <property type="match status" value="1"/>
</dbReference>
<feature type="transmembrane region" description="Helical" evidence="6">
    <location>
        <begin position="425"/>
        <end position="448"/>
    </location>
</feature>
<feature type="transmembrane region" description="Helical" evidence="6">
    <location>
        <begin position="271"/>
        <end position="291"/>
    </location>
</feature>
<name>A0A076ELU7_RHOOP</name>
<evidence type="ECO:0000256" key="2">
    <source>
        <dbReference type="ARBA" id="ARBA00022448"/>
    </source>
</evidence>
<feature type="transmembrane region" description="Helical" evidence="6">
    <location>
        <begin position="306"/>
        <end position="328"/>
    </location>
</feature>
<gene>
    <name evidence="8" type="ORF">EP51_21660</name>
</gene>
<feature type="transmembrane region" description="Helical" evidence="6">
    <location>
        <begin position="35"/>
        <end position="57"/>
    </location>
</feature>
<evidence type="ECO:0000256" key="5">
    <source>
        <dbReference type="ARBA" id="ARBA00023136"/>
    </source>
</evidence>
<evidence type="ECO:0000256" key="1">
    <source>
        <dbReference type="ARBA" id="ARBA00004651"/>
    </source>
</evidence>
<dbReference type="InterPro" id="IPR036259">
    <property type="entry name" value="MFS_trans_sf"/>
</dbReference>
<dbReference type="Proteomes" id="UP000028488">
    <property type="component" value="Chromosome"/>
</dbReference>
<dbReference type="SUPFAM" id="SSF103473">
    <property type="entry name" value="MFS general substrate transporter"/>
    <property type="match status" value="1"/>
</dbReference>
<comment type="subcellular location">
    <subcellularLocation>
        <location evidence="1">Cell membrane</location>
        <topology evidence="1">Multi-pass membrane protein</topology>
    </subcellularLocation>
</comment>
<organism evidence="8 9">
    <name type="scientific">Rhodococcus opacus</name>
    <name type="common">Nocardia opaca</name>
    <dbReference type="NCBI Taxonomy" id="37919"/>
    <lineage>
        <taxon>Bacteria</taxon>
        <taxon>Bacillati</taxon>
        <taxon>Actinomycetota</taxon>
        <taxon>Actinomycetes</taxon>
        <taxon>Mycobacteriales</taxon>
        <taxon>Nocardiaceae</taxon>
        <taxon>Rhodococcus</taxon>
    </lineage>
</organism>
<feature type="transmembrane region" description="Helical" evidence="6">
    <location>
        <begin position="395"/>
        <end position="419"/>
    </location>
</feature>
<dbReference type="EMBL" id="CP008947">
    <property type="protein sequence ID" value="AII07120.1"/>
    <property type="molecule type" value="Genomic_DNA"/>
</dbReference>
<reference evidence="8 9" key="1">
    <citation type="submission" date="2014-07" db="EMBL/GenBank/DDBJ databases">
        <title>Genome Sequence of Rhodococcus opacus Strain R7, a Biodegrader of Mono- and Polycyclic Aromatic Hydrocarbons.</title>
        <authorList>
            <person name="Di Gennaro P."/>
            <person name="Zampolli J."/>
            <person name="Presti I."/>
            <person name="Cappelletti M."/>
            <person name="D'Ursi P."/>
            <person name="Orro A."/>
            <person name="Mezzelani A."/>
            <person name="Milanesi L."/>
        </authorList>
    </citation>
    <scope>NUCLEOTIDE SEQUENCE [LARGE SCALE GENOMIC DNA]</scope>
    <source>
        <strain evidence="8 9">R7</strain>
    </source>
</reference>
<evidence type="ECO:0000256" key="4">
    <source>
        <dbReference type="ARBA" id="ARBA00022989"/>
    </source>
</evidence>
<dbReference type="GO" id="GO:0022857">
    <property type="term" value="F:transmembrane transporter activity"/>
    <property type="evidence" value="ECO:0007669"/>
    <property type="project" value="InterPro"/>
</dbReference>
<keyword evidence="4 6" id="KW-1133">Transmembrane helix</keyword>
<evidence type="ECO:0000256" key="6">
    <source>
        <dbReference type="SAM" id="Phobius"/>
    </source>
</evidence>
<proteinExistence type="predicted"/>
<dbReference type="InterPro" id="IPR005828">
    <property type="entry name" value="MFS_sugar_transport-like"/>
</dbReference>
<feature type="transmembrane region" description="Helical" evidence="6">
    <location>
        <begin position="335"/>
        <end position="356"/>
    </location>
</feature>
<dbReference type="CDD" id="cd17316">
    <property type="entry name" value="MFS_SV2_like"/>
    <property type="match status" value="1"/>
</dbReference>
<dbReference type="Pfam" id="PF00083">
    <property type="entry name" value="Sugar_tr"/>
    <property type="match status" value="1"/>
</dbReference>
<feature type="transmembrane region" description="Helical" evidence="6">
    <location>
        <begin position="122"/>
        <end position="145"/>
    </location>
</feature>
<accession>A0A076ELU7</accession>
<dbReference type="RefSeq" id="WP_012691029.1">
    <property type="nucleotide sequence ID" value="NZ_CP008947.1"/>
</dbReference>
<dbReference type="PANTHER" id="PTHR23511:SF34">
    <property type="entry name" value="SYNAPTIC VESICLE GLYCOPROTEIN 2"/>
    <property type="match status" value="1"/>
</dbReference>
<feature type="transmembrane region" description="Helical" evidence="6">
    <location>
        <begin position="157"/>
        <end position="179"/>
    </location>
</feature>
<dbReference type="OMA" id="YVVATFC"/>
<sequence>MLMTTVSPAMAATAEMISARLERLPMSRWHIKARVIVGAVTFFDGFDQLMIAYSLPVLIPKWGLTPGDIAWVIAIGGIGMLVGALAGGWFADRVGRLNVIIFSLALYAVMSLGMAFTDSLMLFLVFRFVQGIGLGAEVPVAASYIGEITKAHKRGRFVLLYEVIFPIGLVMSAIVSAWVVPNYGYKILFALGALPVLLLPMLWKLPESPRWLASRGRYEDAHKAMTRIENEITEKSGKTLPAPQPLPAVAVDVRRGTFAEAFRGIYLRRTLMLAAIWGCAYFVNYGIASWLPTLYRSAFDVSVDTALHYSIVTSVAGLIGCILVAFLIDNLGRRICITASMVLCSSLLFLLAASGADTATKVLFWSAGSALFVFAVNMALYVYTAELYPTRMRAIGCAIGGASGRLGIIVGPLAVGAILDGGGTLTVVFGMFAAVAMIGALVVGFFAVETREKTLEEISQ</sequence>
<dbReference type="PROSITE" id="PS00217">
    <property type="entry name" value="SUGAR_TRANSPORT_2"/>
    <property type="match status" value="1"/>
</dbReference>
<evidence type="ECO:0000313" key="8">
    <source>
        <dbReference type="EMBL" id="AII07120.1"/>
    </source>
</evidence>
<evidence type="ECO:0000256" key="3">
    <source>
        <dbReference type="ARBA" id="ARBA00022692"/>
    </source>
</evidence>
<keyword evidence="3 6" id="KW-0812">Transmembrane</keyword>
<dbReference type="PROSITE" id="PS50850">
    <property type="entry name" value="MFS"/>
    <property type="match status" value="1"/>
</dbReference>
<dbReference type="InterPro" id="IPR005829">
    <property type="entry name" value="Sugar_transporter_CS"/>
</dbReference>